<gene>
    <name evidence="3" type="ORF">Tco025E_01090</name>
</gene>
<keyword evidence="4" id="KW-1185">Reference proteome</keyword>
<evidence type="ECO:0000313" key="3">
    <source>
        <dbReference type="EMBL" id="RNF26692.1"/>
    </source>
</evidence>
<dbReference type="GeneID" id="40314701"/>
<dbReference type="Proteomes" id="UP000284403">
    <property type="component" value="Unassembled WGS sequence"/>
</dbReference>
<dbReference type="SUPFAM" id="SSF50891">
    <property type="entry name" value="Cyclophilin-like"/>
    <property type="match status" value="1"/>
</dbReference>
<dbReference type="RefSeq" id="XP_029231898.1">
    <property type="nucleotide sequence ID" value="XM_029368028.1"/>
</dbReference>
<dbReference type="InterPro" id="IPR029000">
    <property type="entry name" value="Cyclophilin-like_dom_sf"/>
</dbReference>
<name>A0A3R7P073_9TRYP</name>
<evidence type="ECO:0000313" key="4">
    <source>
        <dbReference type="Proteomes" id="UP000284403"/>
    </source>
</evidence>
<dbReference type="EMBL" id="MKKU01000031">
    <property type="protein sequence ID" value="RNF26692.1"/>
    <property type="molecule type" value="Genomic_DNA"/>
</dbReference>
<dbReference type="OrthoDB" id="248132at2759"/>
<dbReference type="GO" id="GO:0003755">
    <property type="term" value="F:peptidyl-prolyl cis-trans isomerase activity"/>
    <property type="evidence" value="ECO:0007669"/>
    <property type="project" value="UniProtKB-EC"/>
</dbReference>
<proteinExistence type="predicted"/>
<dbReference type="EC" id="5.2.1.8" evidence="3"/>
<organism evidence="3 4">
    <name type="scientific">Trypanosoma conorhini</name>
    <dbReference type="NCBI Taxonomy" id="83891"/>
    <lineage>
        <taxon>Eukaryota</taxon>
        <taxon>Discoba</taxon>
        <taxon>Euglenozoa</taxon>
        <taxon>Kinetoplastea</taxon>
        <taxon>Metakinetoplastina</taxon>
        <taxon>Trypanosomatida</taxon>
        <taxon>Trypanosomatidae</taxon>
        <taxon>Trypanosoma</taxon>
    </lineage>
</organism>
<dbReference type="PROSITE" id="PS50072">
    <property type="entry name" value="CSA_PPIASE_2"/>
    <property type="match status" value="1"/>
</dbReference>
<accession>A0A3R7P073</accession>
<dbReference type="Gene3D" id="2.40.100.10">
    <property type="entry name" value="Cyclophilin-like"/>
    <property type="match status" value="1"/>
</dbReference>
<keyword evidence="3" id="KW-0413">Isomerase</keyword>
<reference evidence="3 4" key="1">
    <citation type="journal article" date="2018" name="BMC Genomics">
        <title>Genomic comparison of Trypanosoma conorhini and Trypanosoma rangeli to Trypanosoma cruzi strains of high and low virulence.</title>
        <authorList>
            <person name="Bradwell K.R."/>
            <person name="Koparde V.N."/>
            <person name="Matveyev A.V."/>
            <person name="Serrano M.G."/>
            <person name="Alves J.M."/>
            <person name="Parikh H."/>
            <person name="Huang B."/>
            <person name="Lee V."/>
            <person name="Espinosa-Alvarez O."/>
            <person name="Ortiz P.A."/>
            <person name="Costa-Martins A.G."/>
            <person name="Teixeira M.M."/>
            <person name="Buck G.A."/>
        </authorList>
    </citation>
    <scope>NUCLEOTIDE SEQUENCE [LARGE SCALE GENOMIC DNA]</scope>
    <source>
        <strain evidence="3 4">025E</strain>
    </source>
</reference>
<protein>
    <submittedName>
        <fullName evidence="3">Putative cyclophilin 15</fullName>
        <ecNumber evidence="3">5.2.1.8</ecNumber>
    </submittedName>
</protein>
<dbReference type="AlphaFoldDB" id="A0A3R7P073"/>
<evidence type="ECO:0000259" key="2">
    <source>
        <dbReference type="PROSITE" id="PS50072"/>
    </source>
</evidence>
<feature type="region of interest" description="Disordered" evidence="1">
    <location>
        <begin position="219"/>
        <end position="313"/>
    </location>
</feature>
<feature type="compositionally biased region" description="Basic residues" evidence="1">
    <location>
        <begin position="398"/>
        <end position="408"/>
    </location>
</feature>
<comment type="caution">
    <text evidence="3">The sequence shown here is derived from an EMBL/GenBank/DDBJ whole genome shotgun (WGS) entry which is preliminary data.</text>
</comment>
<feature type="compositionally biased region" description="Basic residues" evidence="1">
    <location>
        <begin position="356"/>
        <end position="370"/>
    </location>
</feature>
<feature type="region of interest" description="Disordered" evidence="1">
    <location>
        <begin position="353"/>
        <end position="408"/>
    </location>
</feature>
<feature type="domain" description="PPIase cyclophilin-type" evidence="2">
    <location>
        <begin position="34"/>
        <end position="189"/>
    </location>
</feature>
<dbReference type="InterPro" id="IPR002130">
    <property type="entry name" value="Cyclophilin-type_PPIase_dom"/>
</dbReference>
<evidence type="ECO:0000256" key="1">
    <source>
        <dbReference type="SAM" id="MobiDB-lite"/>
    </source>
</evidence>
<sequence length="408" mass="43120">MHVTFNFRFPNRQKQKEPCEVLASVVVPAPAQRPKAVLNFLFMCTGELPSGAALDSCGVAPGELAALATGGELQTTGLKPFAESAVVRIERGVMMEIGSSTTKTIFGGFTADEPPLGTTTPHFSSSAAAAAAGMQQLRAGTLLLGNVGMANTNGSRYYILLHDVVSEAEREELRAYQPLGMVTAGLEALCEACASAAVQPRTLAPLQAVKMWVSEVRFPPPAPAAPRGRGEGRESVVAPRTAGRTRRREEVELEEQGEASAIGAEGGGGLTTAAHGGFFNPALSFPAASAERDEDRGGPQAKRRRTERYVTAADGTTALRTTAVAQAAGAPFDYFAAQEPAFLNDVEAIAAAQAARQHRRGKQQQQHQKRERPVGKGGLSQSLDTSKRTKGAPNASAAKKKKTLPRRY</sequence>